<keyword evidence="2" id="KW-1185">Reference proteome</keyword>
<organism evidence="1 2">
    <name type="scientific">Crenichthys baileyi</name>
    <name type="common">White River springfish</name>
    <dbReference type="NCBI Taxonomy" id="28760"/>
    <lineage>
        <taxon>Eukaryota</taxon>
        <taxon>Metazoa</taxon>
        <taxon>Chordata</taxon>
        <taxon>Craniata</taxon>
        <taxon>Vertebrata</taxon>
        <taxon>Euteleostomi</taxon>
        <taxon>Actinopterygii</taxon>
        <taxon>Neopterygii</taxon>
        <taxon>Teleostei</taxon>
        <taxon>Neoteleostei</taxon>
        <taxon>Acanthomorphata</taxon>
        <taxon>Ovalentaria</taxon>
        <taxon>Atherinomorphae</taxon>
        <taxon>Cyprinodontiformes</taxon>
        <taxon>Goodeidae</taxon>
        <taxon>Crenichthys</taxon>
    </lineage>
</organism>
<evidence type="ECO:0000313" key="1">
    <source>
        <dbReference type="EMBL" id="KAK5612081.1"/>
    </source>
</evidence>
<accession>A0AAV9RSV6</accession>
<dbReference type="Proteomes" id="UP001311232">
    <property type="component" value="Unassembled WGS sequence"/>
</dbReference>
<comment type="caution">
    <text evidence="1">The sequence shown here is derived from an EMBL/GenBank/DDBJ whole genome shotgun (WGS) entry which is preliminary data.</text>
</comment>
<evidence type="ECO:0000313" key="2">
    <source>
        <dbReference type="Proteomes" id="UP001311232"/>
    </source>
</evidence>
<dbReference type="EMBL" id="JAHHUM010001451">
    <property type="protein sequence ID" value="KAK5612081.1"/>
    <property type="molecule type" value="Genomic_DNA"/>
</dbReference>
<reference evidence="1 2" key="1">
    <citation type="submission" date="2021-06" db="EMBL/GenBank/DDBJ databases">
        <authorList>
            <person name="Palmer J.M."/>
        </authorList>
    </citation>
    <scope>NUCLEOTIDE SEQUENCE [LARGE SCALE GENOMIC DNA]</scope>
    <source>
        <strain evidence="1 2">MEX-2019</strain>
        <tissue evidence="1">Muscle</tissue>
    </source>
</reference>
<proteinExistence type="predicted"/>
<gene>
    <name evidence="1" type="ORF">CRENBAI_000748</name>
</gene>
<protein>
    <submittedName>
        <fullName evidence="1">Uncharacterized protein</fullName>
    </submittedName>
</protein>
<dbReference type="AlphaFoldDB" id="A0AAV9RSV6"/>
<name>A0AAV9RSV6_9TELE</name>
<sequence length="201" mass="22501">MTNGRSRLAGVHKHPEQHKAKLDIRLTGQDHSRRNPVNLLQEQLPNAAGWIYSHLLRLVVQHLPHTLNSLSIACRMLNGGGHVLQKKGLFISSVPFGLEMFSDQASRRTGHKQDEEEEEPRNVLSSVFTPAERNFREMSRQLQQLRVVQAESSRRPGHKPFLVLMLSQDGNLFLLKQRRQAASAGRGDSLAAGGHTADITV</sequence>